<accession>A0A6A1Q8U6</accession>
<dbReference type="GO" id="GO:0006879">
    <property type="term" value="P:intracellular iron ion homeostasis"/>
    <property type="evidence" value="ECO:0007669"/>
    <property type="project" value="UniProtKB-KW"/>
</dbReference>
<evidence type="ECO:0000256" key="1">
    <source>
        <dbReference type="ARBA" id="ARBA00044942"/>
    </source>
</evidence>
<dbReference type="EMBL" id="SGJD01000959">
    <property type="protein sequence ID" value="KAB0402716.1"/>
    <property type="molecule type" value="Genomic_DNA"/>
</dbReference>
<comment type="subunit">
    <text evidence="3">Oligomer of 24 subunits. There are two types of subunits: L (light) chain and H (heavy) chain. The major chain can be light or heavy, depending on the species and tissue type. The functional molecule forms a roughly spherical shell with a diameter of 12 nm and contains a central cavity into which the insoluble mineral iron core is deposited. Interacts with NCOA4.</text>
</comment>
<organism evidence="6 7">
    <name type="scientific">Balaenoptera physalus</name>
    <name type="common">Fin whale</name>
    <name type="synonym">Balaena physalus</name>
    <dbReference type="NCBI Taxonomy" id="9770"/>
    <lineage>
        <taxon>Eukaryota</taxon>
        <taxon>Metazoa</taxon>
        <taxon>Chordata</taxon>
        <taxon>Craniata</taxon>
        <taxon>Vertebrata</taxon>
        <taxon>Euteleostomi</taxon>
        <taxon>Mammalia</taxon>
        <taxon>Eutheria</taxon>
        <taxon>Laurasiatheria</taxon>
        <taxon>Artiodactyla</taxon>
        <taxon>Whippomorpha</taxon>
        <taxon>Cetacea</taxon>
        <taxon>Mysticeti</taxon>
        <taxon>Balaenopteridae</taxon>
        <taxon>Balaenoptera</taxon>
    </lineage>
</organism>
<dbReference type="SUPFAM" id="SSF47240">
    <property type="entry name" value="Ferritin-like"/>
    <property type="match status" value="1"/>
</dbReference>
<dbReference type="GO" id="GO:0006826">
    <property type="term" value="P:iron ion transport"/>
    <property type="evidence" value="ECO:0007669"/>
    <property type="project" value="InterPro"/>
</dbReference>
<proteinExistence type="inferred from homology"/>
<comment type="caution">
    <text evidence="6">The sequence shown here is derived from an EMBL/GenBank/DDBJ whole genome shotgun (WGS) entry which is preliminary data.</text>
</comment>
<dbReference type="InterPro" id="IPR012347">
    <property type="entry name" value="Ferritin-like"/>
</dbReference>
<sequence>MAWVLRAADAQLCEFLESRFLEEETKLLKKMGDRLTNLRRLAGPQAGLGECLFQRLSCERD</sequence>
<dbReference type="Gene3D" id="1.20.1260.10">
    <property type="match status" value="1"/>
</dbReference>
<dbReference type="PROSITE" id="PS50905">
    <property type="entry name" value="FERRITIN_LIKE"/>
    <property type="match status" value="1"/>
</dbReference>
<dbReference type="GO" id="GO:0044754">
    <property type="term" value="C:autolysosome"/>
    <property type="evidence" value="ECO:0007669"/>
    <property type="project" value="UniProtKB-SubCell"/>
</dbReference>
<name>A0A6A1Q8U6_BALPH</name>
<keyword evidence="7" id="KW-1185">Reference proteome</keyword>
<evidence type="ECO:0000256" key="3">
    <source>
        <dbReference type="ARBA" id="ARBA00047045"/>
    </source>
</evidence>
<dbReference type="AlphaFoldDB" id="A0A6A1Q8U6"/>
<dbReference type="Proteomes" id="UP000437017">
    <property type="component" value="Unassembled WGS sequence"/>
</dbReference>
<evidence type="ECO:0000313" key="7">
    <source>
        <dbReference type="Proteomes" id="UP000437017"/>
    </source>
</evidence>
<evidence type="ECO:0000313" key="6">
    <source>
        <dbReference type="EMBL" id="KAB0402716.1"/>
    </source>
</evidence>
<comment type="subcellular location">
    <subcellularLocation>
        <location evidence="1">Autolysosome</location>
    </subcellularLocation>
</comment>
<dbReference type="PANTHER" id="PTHR11431:SF47">
    <property type="entry name" value="FERRITIN LIGHT CHAIN"/>
    <property type="match status" value="1"/>
</dbReference>
<evidence type="ECO:0000256" key="2">
    <source>
        <dbReference type="ARBA" id="ARBA00045578"/>
    </source>
</evidence>
<keyword evidence="4" id="KW-0408">Iron</keyword>
<evidence type="ECO:0000259" key="5">
    <source>
        <dbReference type="PROSITE" id="PS50905"/>
    </source>
</evidence>
<dbReference type="PANTHER" id="PTHR11431">
    <property type="entry name" value="FERRITIN"/>
    <property type="match status" value="1"/>
</dbReference>
<dbReference type="InterPro" id="IPR009040">
    <property type="entry name" value="Ferritin-like_diiron"/>
</dbReference>
<protein>
    <recommendedName>
        <fullName evidence="4">Ferritin</fullName>
    </recommendedName>
</protein>
<reference evidence="6 7" key="1">
    <citation type="journal article" date="2019" name="PLoS ONE">
        <title>Genomic analyses reveal an absence of contemporary introgressive admixture between fin whales and blue whales, despite known hybrids.</title>
        <authorList>
            <person name="Westbury M.V."/>
            <person name="Petersen B."/>
            <person name="Lorenzen E.D."/>
        </authorList>
    </citation>
    <scope>NUCLEOTIDE SEQUENCE [LARGE SCALE GENOMIC DNA]</scope>
    <source>
        <strain evidence="6">FinWhale-01</strain>
    </source>
</reference>
<keyword evidence="4" id="KW-0409">Iron storage</keyword>
<dbReference type="InterPro" id="IPR001519">
    <property type="entry name" value="Ferritin"/>
</dbReference>
<dbReference type="OrthoDB" id="186462at2759"/>
<comment type="similarity">
    <text evidence="4">Belongs to the ferritin family.</text>
</comment>
<dbReference type="InterPro" id="IPR009078">
    <property type="entry name" value="Ferritin-like_SF"/>
</dbReference>
<comment type="function">
    <text evidence="2">Stores iron in a soluble, non-toxic, readily available form. Important for iron homeostasis. Iron is taken up in the ferrous form and deposited as ferric hydroxides after oxidation. Also plays a role in delivery of iron to cells. Mediates iron uptake in capsule cells of the developing kidney. Delivery to lysosomes by the cargo receptor NCOA4 for autophagic degradation and release or iron.</text>
</comment>
<dbReference type="GO" id="GO:0008199">
    <property type="term" value="F:ferric iron binding"/>
    <property type="evidence" value="ECO:0007669"/>
    <property type="project" value="InterPro"/>
</dbReference>
<gene>
    <name evidence="6" type="ORF">E2I00_008209</name>
</gene>
<evidence type="ECO:0000256" key="4">
    <source>
        <dbReference type="RuleBase" id="RU361145"/>
    </source>
</evidence>
<feature type="domain" description="Ferritin-like diiron" evidence="5">
    <location>
        <begin position="1"/>
        <end position="42"/>
    </location>
</feature>
<dbReference type="GO" id="GO:0008198">
    <property type="term" value="F:ferrous iron binding"/>
    <property type="evidence" value="ECO:0007669"/>
    <property type="project" value="TreeGrafter"/>
</dbReference>
<keyword evidence="4" id="KW-0479">Metal-binding</keyword>